<gene>
    <name evidence="2" type="ORF">D3867_36675</name>
</gene>
<feature type="domain" description="ParB-like N-terminal" evidence="1">
    <location>
        <begin position="23"/>
        <end position="110"/>
    </location>
</feature>
<dbReference type="SUPFAM" id="SSF110849">
    <property type="entry name" value="ParB/Sulfiredoxin"/>
    <property type="match status" value="1"/>
</dbReference>
<dbReference type="InterPro" id="IPR029063">
    <property type="entry name" value="SAM-dependent_MTases_sf"/>
</dbReference>
<protein>
    <submittedName>
        <fullName evidence="2">Chromosome partitioning protein ParB</fullName>
    </submittedName>
</protein>
<evidence type="ECO:0000259" key="1">
    <source>
        <dbReference type="SMART" id="SM00470"/>
    </source>
</evidence>
<dbReference type="Gene3D" id="3.90.1530.10">
    <property type="entry name" value="Conserved hypothetical protein from pyrococcus furiosus pfu- 392566-001, ParB domain"/>
    <property type="match status" value="1"/>
</dbReference>
<evidence type="ECO:0000313" key="2">
    <source>
        <dbReference type="EMBL" id="QCO07411.1"/>
    </source>
</evidence>
<dbReference type="SUPFAM" id="SSF53335">
    <property type="entry name" value="S-adenosyl-L-methionine-dependent methyltransferases"/>
    <property type="match status" value="2"/>
</dbReference>
<dbReference type="SMART" id="SM00470">
    <property type="entry name" value="ParB"/>
    <property type="match status" value="1"/>
</dbReference>
<dbReference type="InterPro" id="IPR036086">
    <property type="entry name" value="ParB/Sulfiredoxin_sf"/>
</dbReference>
<dbReference type="Gene3D" id="3.40.50.150">
    <property type="entry name" value="Vaccinia Virus protein VP39"/>
    <property type="match status" value="2"/>
</dbReference>
<reference evidence="2 3" key="1">
    <citation type="submission" date="2018-09" db="EMBL/GenBank/DDBJ databases">
        <title>Whole genome based analysis of evolution and adaptive divergence in Indian and Brazilian strains of Azospirillum brasilense.</title>
        <authorList>
            <person name="Singh C."/>
            <person name="Tripathi A.K."/>
        </authorList>
    </citation>
    <scope>NUCLEOTIDE SEQUENCE [LARGE SCALE GENOMIC DNA]</scope>
    <source>
        <strain evidence="2 3">MTCC4036</strain>
        <plasmid evidence="2 3">p6</plasmid>
    </source>
</reference>
<accession>A0A4D8QDT2</accession>
<organism evidence="2 3">
    <name type="scientific">Azospirillum brasilense</name>
    <dbReference type="NCBI Taxonomy" id="192"/>
    <lineage>
        <taxon>Bacteria</taxon>
        <taxon>Pseudomonadati</taxon>
        <taxon>Pseudomonadota</taxon>
        <taxon>Alphaproteobacteria</taxon>
        <taxon>Rhodospirillales</taxon>
        <taxon>Azospirillaceae</taxon>
        <taxon>Azospirillum</taxon>
    </lineage>
</organism>
<sequence length="512" mass="55480">MSHEGMQSAGESFRWKNRIIGYRLMPVAEILENPKAWRLHPEAQVEALRSVLDTVGMVKPLIVNTRTGRLVDGKARLDLARRNGQEQMPVVVVDLSEEEEALVLATLDPLAALAEADQGALAALLREIEAEDIALQVMLAGLATDAGLDGIGNLDEALAALGEAAGEPPGQASPPEQGRNRIGSLSARFGVSPFTVLNAREGWWQERKRAWLSLGIKSEIGRGEDLLFNQSAQSQAVYGLKNEMRERLGREPAWEDVLDEAKRRGVSIMGQTSIFDPVMCELAYRWFCPLGGTIVDPFAGGSVRGVVASRLGRPYVGMELRAEQVAANQEQGATICTAPVPTWIEGDSRTIARACKDVHADFIFGCPPYGDLEVYSNDPADLSTLDYADFLSAYRDIIAGTVSLLKDDRFACFVIGDFRDRKGFYRNFPAHTIQAFEDAGAKLYNEAILVTQVGSLPIRVGSQFTASRKLGKTHQNVVVFCKGDPVAATKAIGEVEFGDMPAAPSGTDTAAA</sequence>
<proteinExistence type="predicted"/>
<geneLocation type="plasmid" evidence="2 3">
    <name>p6</name>
</geneLocation>
<dbReference type="EMBL" id="CP032336">
    <property type="protein sequence ID" value="QCO07411.1"/>
    <property type="molecule type" value="Genomic_DNA"/>
</dbReference>
<dbReference type="Proteomes" id="UP000298596">
    <property type="component" value="Plasmid p6"/>
</dbReference>
<evidence type="ECO:0000313" key="3">
    <source>
        <dbReference type="Proteomes" id="UP000298596"/>
    </source>
</evidence>
<name>A0A4D8QDT2_AZOBR</name>
<dbReference type="InterPro" id="IPR003115">
    <property type="entry name" value="ParB_N"/>
</dbReference>
<dbReference type="AlphaFoldDB" id="A0A4D8QDT2"/>
<keyword evidence="2" id="KW-0614">Plasmid</keyword>